<feature type="transmembrane region" description="Helical" evidence="7">
    <location>
        <begin position="150"/>
        <end position="176"/>
    </location>
</feature>
<dbReference type="InterPro" id="IPR000175">
    <property type="entry name" value="Na/ntran_symport"/>
</dbReference>
<gene>
    <name evidence="8" type="ORF">BSZ36_06730</name>
</gene>
<evidence type="ECO:0000313" key="8">
    <source>
        <dbReference type="EMBL" id="OZC02695.1"/>
    </source>
</evidence>
<dbReference type="NCBIfam" id="NF037979">
    <property type="entry name" value="Na_transp"/>
    <property type="match status" value="1"/>
</dbReference>
<protein>
    <recommendedName>
        <fullName evidence="10">Sodium-dependent transporter</fullName>
    </recommendedName>
</protein>
<name>A0A259TY42_9BACT</name>
<evidence type="ECO:0000313" key="9">
    <source>
        <dbReference type="Proteomes" id="UP000216446"/>
    </source>
</evidence>
<dbReference type="Proteomes" id="UP000216446">
    <property type="component" value="Unassembled WGS sequence"/>
</dbReference>
<keyword evidence="4 7" id="KW-1133">Transmembrane helix</keyword>
<organism evidence="8 9">
    <name type="scientific">Rubricoccus marinus</name>
    <dbReference type="NCBI Taxonomy" id="716817"/>
    <lineage>
        <taxon>Bacteria</taxon>
        <taxon>Pseudomonadati</taxon>
        <taxon>Rhodothermota</taxon>
        <taxon>Rhodothermia</taxon>
        <taxon>Rhodothermales</taxon>
        <taxon>Rubricoccaceae</taxon>
        <taxon>Rubricoccus</taxon>
    </lineage>
</organism>
<feature type="transmembrane region" description="Helical" evidence="7">
    <location>
        <begin position="487"/>
        <end position="508"/>
    </location>
</feature>
<dbReference type="Pfam" id="PF00209">
    <property type="entry name" value="SNF"/>
    <property type="match status" value="2"/>
</dbReference>
<evidence type="ECO:0000256" key="7">
    <source>
        <dbReference type="SAM" id="Phobius"/>
    </source>
</evidence>
<evidence type="ECO:0000256" key="1">
    <source>
        <dbReference type="ARBA" id="ARBA00004141"/>
    </source>
</evidence>
<dbReference type="RefSeq" id="WP_094547192.1">
    <property type="nucleotide sequence ID" value="NZ_MQWB01000001.1"/>
</dbReference>
<dbReference type="PANTHER" id="PTHR42948:SF1">
    <property type="entry name" value="TRANSPORTER"/>
    <property type="match status" value="1"/>
</dbReference>
<feature type="transmembrane region" description="Helical" evidence="7">
    <location>
        <begin position="405"/>
        <end position="427"/>
    </location>
</feature>
<dbReference type="EMBL" id="MQWB01000001">
    <property type="protein sequence ID" value="OZC02695.1"/>
    <property type="molecule type" value="Genomic_DNA"/>
</dbReference>
<feature type="transmembrane region" description="Helical" evidence="7">
    <location>
        <begin position="267"/>
        <end position="293"/>
    </location>
</feature>
<evidence type="ECO:0000256" key="4">
    <source>
        <dbReference type="ARBA" id="ARBA00022989"/>
    </source>
</evidence>
<keyword evidence="9" id="KW-1185">Reference proteome</keyword>
<evidence type="ECO:0008006" key="10">
    <source>
        <dbReference type="Google" id="ProtNLM"/>
    </source>
</evidence>
<feature type="transmembrane region" description="Helical" evidence="7">
    <location>
        <begin position="49"/>
        <end position="71"/>
    </location>
</feature>
<evidence type="ECO:0000256" key="2">
    <source>
        <dbReference type="ARBA" id="ARBA00022448"/>
    </source>
</evidence>
<feature type="transmembrane region" description="Helical" evidence="7">
    <location>
        <begin position="188"/>
        <end position="210"/>
    </location>
</feature>
<feature type="transmembrane region" description="Helical" evidence="7">
    <location>
        <begin position="92"/>
        <end position="117"/>
    </location>
</feature>
<dbReference type="GO" id="GO:0016020">
    <property type="term" value="C:membrane"/>
    <property type="evidence" value="ECO:0007669"/>
    <property type="project" value="UniProtKB-SubCell"/>
</dbReference>
<comment type="caution">
    <text evidence="8">The sequence shown here is derived from an EMBL/GenBank/DDBJ whole genome shotgun (WGS) entry which is preliminary data.</text>
</comment>
<dbReference type="SUPFAM" id="SSF161070">
    <property type="entry name" value="SNF-like"/>
    <property type="match status" value="1"/>
</dbReference>
<dbReference type="PRINTS" id="PR00176">
    <property type="entry name" value="NANEUSMPORT"/>
</dbReference>
<dbReference type="InterPro" id="IPR037272">
    <property type="entry name" value="SNS_sf"/>
</dbReference>
<feature type="transmembrane region" description="Helical" evidence="7">
    <location>
        <begin position="17"/>
        <end position="37"/>
    </location>
</feature>
<evidence type="ECO:0000256" key="6">
    <source>
        <dbReference type="SAM" id="MobiDB-lite"/>
    </source>
</evidence>
<keyword evidence="5 7" id="KW-0472">Membrane</keyword>
<feature type="transmembrane region" description="Helical" evidence="7">
    <location>
        <begin position="230"/>
        <end position="255"/>
    </location>
</feature>
<comment type="subcellular location">
    <subcellularLocation>
        <location evidence="1">Membrane</location>
        <topology evidence="1">Multi-pass membrane protein</topology>
    </subcellularLocation>
</comment>
<dbReference type="OrthoDB" id="9762833at2"/>
<feature type="transmembrane region" description="Helical" evidence="7">
    <location>
        <begin position="363"/>
        <end position="383"/>
    </location>
</feature>
<proteinExistence type="predicted"/>
<evidence type="ECO:0000256" key="3">
    <source>
        <dbReference type="ARBA" id="ARBA00022692"/>
    </source>
</evidence>
<reference evidence="8 9" key="1">
    <citation type="submission" date="2016-11" db="EMBL/GenBank/DDBJ databases">
        <title>Study of marine rhodopsin-containing bacteria.</title>
        <authorList>
            <person name="Yoshizawa S."/>
            <person name="Kumagai Y."/>
            <person name="Kogure K."/>
        </authorList>
    </citation>
    <scope>NUCLEOTIDE SEQUENCE [LARGE SCALE GENOMIC DNA]</scope>
    <source>
        <strain evidence="8 9">SG-29</strain>
    </source>
</reference>
<feature type="transmembrane region" description="Helical" evidence="7">
    <location>
        <begin position="448"/>
        <end position="467"/>
    </location>
</feature>
<evidence type="ECO:0000256" key="5">
    <source>
        <dbReference type="ARBA" id="ARBA00023136"/>
    </source>
</evidence>
<sequence length="533" mass="57268">MADPTPDANRGAWNSKLGFILAASGSAIGLGNIVFFASNAYQYGGGAFYLPYFIALFVMGIPIMILEFTVGTMTGRSIPLALGKLAGKKGEFVGWWSLASALTITMYYITILGWALAMLVGSFGSLFEPGATAPFEPFLEPSEGVNSQVWFFNMIATWWPLVAVSVIWALTAILLWKGTETIEKGVRVFVPLMWVFMIGLVIHGLTLPGGTDGVAYLFTPNLDGITDIQVWQGAFAQMFFSLSLGLGTMVAYASYLPRDADNVNNSLLVSFLNCGFEYIAGIAIFAILFVYALNPAGGTLSLSFFVIPQGIAGFSELPLLVKSFGVFFFFLLVIAGLTSAVSLVEGMASALIDKLGISRARALALVMTPGVAGSLTFALPFIVDPALSGDGTLGFTLFDLVDHWAFRYSLITVGLLECLLLGWVLGAEKIRAAVNEHSKFKLPAFFDWMIKLIIPAILGFVLIGTLYEDITQEGGVYGFQWGVEAIGILPVVVPIVWLAFTVGLAAYLTTRRTHSTPPHHAGDPTLTAVDTQA</sequence>
<dbReference type="InParanoid" id="A0A259TY42"/>
<feature type="region of interest" description="Disordered" evidence="6">
    <location>
        <begin position="513"/>
        <end position="533"/>
    </location>
</feature>
<dbReference type="AlphaFoldDB" id="A0A259TY42"/>
<feature type="transmembrane region" description="Helical" evidence="7">
    <location>
        <begin position="324"/>
        <end position="351"/>
    </location>
</feature>
<keyword evidence="3 7" id="KW-0812">Transmembrane</keyword>
<dbReference type="PROSITE" id="PS50267">
    <property type="entry name" value="NA_NEUROTRAN_SYMP_3"/>
    <property type="match status" value="1"/>
</dbReference>
<keyword evidence="2" id="KW-0813">Transport</keyword>
<accession>A0A259TY42</accession>
<dbReference type="PANTHER" id="PTHR42948">
    <property type="entry name" value="TRANSPORTER"/>
    <property type="match status" value="1"/>
</dbReference>